<dbReference type="GO" id="GO:0006270">
    <property type="term" value="P:DNA replication initiation"/>
    <property type="evidence" value="ECO:0007669"/>
    <property type="project" value="InterPro"/>
</dbReference>
<sequence>VGVGKTHLMQAVGQNILKDNPQFNIIYCAGEEFTNEIVAAIQTKKTMQFKEKYRKVNVLLIDDIQFLAGKTTVQEEFFHTFNAVSQSGGQIIMTSDRPPHEITLLEDRIRSRFEAGLIIDIQQPTFELRSAIVLIKAEAKGIELSMEMAQQIASMVDNARRIEGVISQLHSQHNLMHKPITLDLVKSILAKEESPTLTNTHNVKPKDIVKTVAAHFKVTTAQLTGPKRSRPLVDYRHIAMFLLHKDLKMPLVQVGMEFGGRDHTSIMHAVEKVEDQLSFSAELQTSVSAIRASLMGKG</sequence>
<evidence type="ECO:0000256" key="5">
    <source>
        <dbReference type="ARBA" id="ARBA00023121"/>
    </source>
</evidence>
<dbReference type="GO" id="GO:0006275">
    <property type="term" value="P:regulation of DNA replication"/>
    <property type="evidence" value="ECO:0007669"/>
    <property type="project" value="InterPro"/>
</dbReference>
<dbReference type="AlphaFoldDB" id="A0A317JPG6"/>
<dbReference type="InterPro" id="IPR013317">
    <property type="entry name" value="DnaA_dom"/>
</dbReference>
<dbReference type="GO" id="GO:0005886">
    <property type="term" value="C:plasma membrane"/>
    <property type="evidence" value="ECO:0007669"/>
    <property type="project" value="TreeGrafter"/>
</dbReference>
<dbReference type="InterPro" id="IPR027417">
    <property type="entry name" value="P-loop_NTPase"/>
</dbReference>
<keyword evidence="1" id="KW-0963">Cytoplasm</keyword>
<gene>
    <name evidence="9" type="ORF">C5B42_01735</name>
</gene>
<reference evidence="9 10" key="1">
    <citation type="submission" date="2018-02" db="EMBL/GenBank/DDBJ databases">
        <title>Genomic Reconstructions from Amazon Rainforest and Pasture Soil Reveal Novel Insights into the Physiology of Candidate Phyla in Tropical Sites.</title>
        <authorList>
            <person name="Kroeger M.E."/>
            <person name="Delmont T."/>
            <person name="Eren A.M."/>
            <person name="Guo J."/>
            <person name="Meyer K.M."/>
            <person name="Khan K."/>
            <person name="Rodrigues J.L.M."/>
            <person name="Bohannan B.J.M."/>
            <person name="Tringe S."/>
            <person name="Borges C.D."/>
            <person name="Tiedje J."/>
            <person name="Tsai S.M."/>
            <person name="Nusslein K."/>
        </authorList>
    </citation>
    <scope>NUCLEOTIDE SEQUENCE [LARGE SCALE GENOMIC DNA]</scope>
    <source>
        <strain evidence="9">Amazon FNV 2010 28 9</strain>
    </source>
</reference>
<dbReference type="GO" id="GO:0008289">
    <property type="term" value="F:lipid binding"/>
    <property type="evidence" value="ECO:0007669"/>
    <property type="project" value="UniProtKB-KW"/>
</dbReference>
<keyword evidence="2 7" id="KW-0235">DNA replication</keyword>
<dbReference type="SMART" id="SM00760">
    <property type="entry name" value="Bac_DnaA_C"/>
    <property type="match status" value="1"/>
</dbReference>
<dbReference type="GO" id="GO:0003688">
    <property type="term" value="F:DNA replication origin binding"/>
    <property type="evidence" value="ECO:0007669"/>
    <property type="project" value="TreeGrafter"/>
</dbReference>
<keyword evidence="4" id="KW-0067">ATP-binding</keyword>
<dbReference type="Proteomes" id="UP000246104">
    <property type="component" value="Unassembled WGS sequence"/>
</dbReference>
<evidence type="ECO:0000256" key="2">
    <source>
        <dbReference type="ARBA" id="ARBA00022705"/>
    </source>
</evidence>
<evidence type="ECO:0000313" key="9">
    <source>
        <dbReference type="EMBL" id="PWU23730.1"/>
    </source>
</evidence>
<dbReference type="InterPro" id="IPR013159">
    <property type="entry name" value="DnaA_C"/>
</dbReference>
<dbReference type="Gene3D" id="1.10.1750.10">
    <property type="match status" value="1"/>
</dbReference>
<dbReference type="Pfam" id="PF00308">
    <property type="entry name" value="Bac_DnaA"/>
    <property type="match status" value="1"/>
</dbReference>
<organism evidence="9 10">
    <name type="scientific">Candidatus Cerribacteria bacterium 'Amazon FNV 2010 28 9'</name>
    <dbReference type="NCBI Taxonomy" id="2081795"/>
    <lineage>
        <taxon>Bacteria</taxon>
        <taxon>Candidatus Cerribacteria</taxon>
    </lineage>
</organism>
<dbReference type="CDD" id="cd00009">
    <property type="entry name" value="AAA"/>
    <property type="match status" value="1"/>
</dbReference>
<evidence type="ECO:0000256" key="6">
    <source>
        <dbReference type="ARBA" id="ARBA00023125"/>
    </source>
</evidence>
<comment type="similarity">
    <text evidence="7">Belongs to the DnaA family.</text>
</comment>
<dbReference type="SUPFAM" id="SSF52540">
    <property type="entry name" value="P-loop containing nucleoside triphosphate hydrolases"/>
    <property type="match status" value="1"/>
</dbReference>
<dbReference type="PANTHER" id="PTHR30050">
    <property type="entry name" value="CHROMOSOMAL REPLICATION INITIATOR PROTEIN DNAA"/>
    <property type="match status" value="1"/>
</dbReference>
<feature type="domain" description="Chromosomal replication initiator DnaA C-terminal" evidence="8">
    <location>
        <begin position="204"/>
        <end position="273"/>
    </location>
</feature>
<dbReference type="InterPro" id="IPR010921">
    <property type="entry name" value="Trp_repressor/repl_initiator"/>
</dbReference>
<proteinExistence type="inferred from homology"/>
<dbReference type="CDD" id="cd06571">
    <property type="entry name" value="Bac_DnaA_C"/>
    <property type="match status" value="1"/>
</dbReference>
<dbReference type="Gene3D" id="3.40.50.300">
    <property type="entry name" value="P-loop containing nucleotide triphosphate hydrolases"/>
    <property type="match status" value="1"/>
</dbReference>
<dbReference type="InterPro" id="IPR020591">
    <property type="entry name" value="Chromosome_initiator_DnaA-like"/>
</dbReference>
<keyword evidence="5" id="KW-0446">Lipid-binding</keyword>
<dbReference type="PANTHER" id="PTHR30050:SF2">
    <property type="entry name" value="CHROMOSOMAL REPLICATION INITIATOR PROTEIN DNAA"/>
    <property type="match status" value="1"/>
</dbReference>
<evidence type="ECO:0000313" key="10">
    <source>
        <dbReference type="Proteomes" id="UP000246104"/>
    </source>
</evidence>
<evidence type="ECO:0000256" key="7">
    <source>
        <dbReference type="RuleBase" id="RU004227"/>
    </source>
</evidence>
<feature type="non-terminal residue" evidence="9">
    <location>
        <position position="1"/>
    </location>
</feature>
<evidence type="ECO:0000256" key="1">
    <source>
        <dbReference type="ARBA" id="ARBA00022490"/>
    </source>
</evidence>
<dbReference type="EMBL" id="PSRQ01000023">
    <property type="protein sequence ID" value="PWU23730.1"/>
    <property type="molecule type" value="Genomic_DNA"/>
</dbReference>
<evidence type="ECO:0000256" key="4">
    <source>
        <dbReference type="ARBA" id="ARBA00022840"/>
    </source>
</evidence>
<evidence type="ECO:0000256" key="3">
    <source>
        <dbReference type="ARBA" id="ARBA00022741"/>
    </source>
</evidence>
<dbReference type="SUPFAM" id="SSF48295">
    <property type="entry name" value="TrpR-like"/>
    <property type="match status" value="1"/>
</dbReference>
<name>A0A317JPG6_9BACT</name>
<dbReference type="PRINTS" id="PR00051">
    <property type="entry name" value="DNAA"/>
</dbReference>
<dbReference type="GO" id="GO:0005524">
    <property type="term" value="F:ATP binding"/>
    <property type="evidence" value="ECO:0007669"/>
    <property type="project" value="UniProtKB-KW"/>
</dbReference>
<keyword evidence="3" id="KW-0547">Nucleotide-binding</keyword>
<evidence type="ECO:0000259" key="8">
    <source>
        <dbReference type="SMART" id="SM00760"/>
    </source>
</evidence>
<dbReference type="Gene3D" id="1.10.8.60">
    <property type="match status" value="1"/>
</dbReference>
<keyword evidence="6" id="KW-0238">DNA-binding</keyword>
<comment type="caution">
    <text evidence="9">The sequence shown here is derived from an EMBL/GenBank/DDBJ whole genome shotgun (WGS) entry which is preliminary data.</text>
</comment>
<accession>A0A317JPG6</accession>
<dbReference type="Pfam" id="PF08299">
    <property type="entry name" value="Bac_DnaA_C"/>
    <property type="match status" value="1"/>
</dbReference>
<protein>
    <submittedName>
        <fullName evidence="9">Chromosomal replication initiator protein DnaA</fullName>
    </submittedName>
</protein>